<evidence type="ECO:0000256" key="1">
    <source>
        <dbReference type="ARBA" id="ARBA00022490"/>
    </source>
</evidence>
<comment type="caution">
    <text evidence="4">The sequence shown here is derived from an EMBL/GenBank/DDBJ whole genome shotgun (WGS) entry which is preliminary data.</text>
</comment>
<protein>
    <recommendedName>
        <fullName evidence="3">Cytoplasmic tRNA 2-thiolation protein 2</fullName>
    </recommendedName>
</protein>
<dbReference type="AlphaFoldDB" id="A0A9W8CRN6"/>
<reference evidence="4" key="1">
    <citation type="submission" date="2022-07" db="EMBL/GenBank/DDBJ databases">
        <title>Phylogenomic reconstructions and comparative analyses of Kickxellomycotina fungi.</title>
        <authorList>
            <person name="Reynolds N.K."/>
            <person name="Stajich J.E."/>
            <person name="Barry K."/>
            <person name="Grigoriev I.V."/>
            <person name="Crous P."/>
            <person name="Smith M.E."/>
        </authorList>
    </citation>
    <scope>NUCLEOTIDE SEQUENCE</scope>
    <source>
        <strain evidence="4">NBRC 32514</strain>
    </source>
</reference>
<name>A0A9W8CRN6_9FUNG</name>
<dbReference type="GO" id="GO:0016783">
    <property type="term" value="F:sulfurtransferase activity"/>
    <property type="evidence" value="ECO:0007669"/>
    <property type="project" value="TreeGrafter"/>
</dbReference>
<dbReference type="GO" id="GO:0016779">
    <property type="term" value="F:nucleotidyltransferase activity"/>
    <property type="evidence" value="ECO:0007669"/>
    <property type="project" value="UniProtKB-UniRule"/>
</dbReference>
<comment type="similarity">
    <text evidence="3">Belongs to the CTU2/NCS2 family.</text>
</comment>
<dbReference type="OrthoDB" id="25129at2759"/>
<dbReference type="PANTHER" id="PTHR20882:SF14">
    <property type="entry name" value="CYTOPLASMIC TRNA 2-THIOLATION PROTEIN 2"/>
    <property type="match status" value="1"/>
</dbReference>
<evidence type="ECO:0000256" key="3">
    <source>
        <dbReference type="HAMAP-Rule" id="MF_03054"/>
    </source>
</evidence>
<keyword evidence="1 3" id="KW-0963">Cytoplasm</keyword>
<dbReference type="SUPFAM" id="SSF52402">
    <property type="entry name" value="Adenine nucleotide alpha hydrolases-like"/>
    <property type="match status" value="1"/>
</dbReference>
<dbReference type="Gene3D" id="3.40.50.620">
    <property type="entry name" value="HUPs"/>
    <property type="match status" value="1"/>
</dbReference>
<comment type="subcellular location">
    <subcellularLocation>
        <location evidence="3">Cytoplasm</location>
    </subcellularLocation>
</comment>
<dbReference type="EMBL" id="JANBOJ010000181">
    <property type="protein sequence ID" value="KAJ1721303.1"/>
    <property type="molecule type" value="Genomic_DNA"/>
</dbReference>
<comment type="function">
    <text evidence="3">Plays a central role in 2-thiolation of mcm(5)S(2)U at tRNA wobble positions of tRNA(Lys), tRNA(Glu) and tRNA(Gln). May act by forming a heterodimer with NCS6 that ligates sulfur from thiocarboxylated URM1 onto the uridine of tRNAs at wobble position. Prior mcm(5) tRNA modification by the elongator complex is required for 2-thiolation. May also be involved in protein urmylation.</text>
</comment>
<dbReference type="Proteomes" id="UP001149813">
    <property type="component" value="Unassembled WGS sequence"/>
</dbReference>
<dbReference type="GO" id="GO:0002143">
    <property type="term" value="P:tRNA wobble position uridine thiolation"/>
    <property type="evidence" value="ECO:0007669"/>
    <property type="project" value="TreeGrafter"/>
</dbReference>
<evidence type="ECO:0000313" key="4">
    <source>
        <dbReference type="EMBL" id="KAJ1721303.1"/>
    </source>
</evidence>
<proteinExistence type="inferred from homology"/>
<dbReference type="Pfam" id="PF10288">
    <property type="entry name" value="CTU2"/>
    <property type="match status" value="1"/>
</dbReference>
<dbReference type="GO" id="GO:0032447">
    <property type="term" value="P:protein urmylation"/>
    <property type="evidence" value="ECO:0007669"/>
    <property type="project" value="UniProtKB-UniRule"/>
</dbReference>
<sequence>MCDVDTPEHKQPLDTRLERKRVPGKCIKCKTAKPNVTIRGCLYCKPCFVSASIVKFRGALKKSNSRIDAQRRQQNGVSEPQRLMVALSGGPSSTAMLHLVVDYQQSVTQRSGDFVQPPYADIVVGHIDESALFDVAEGAVRSIADGRTFCEASLEDIFSASADRDVLLQIVRASMASEQQQQNGGGFCAQIIRNSDNNTPPRERLRQLFSALDSDTSRESLLDAIRTFLLVRLARAHHCSVLLLGDSATRIATRVVSLTSCGRGFSLPFEIAPESSWFDGVTMIRPMRDFIAKEVAFFNRWAGYTSVVVPTFTTGAPVHASIDRLSETFVVGLDRDFASTVSTVCRTVQKLEPRADALAACPCIVCGMPAEPDAQDWRSRLTVGQAAAPALSSAGFDISSHLCYSCQNILHFSESGDRGGLVLPGFCVERIRDHAVSRPSASSDAEQHEALRRQVEQFFLNSDDEDDDCE</sequence>
<keyword evidence="5" id="KW-1185">Reference proteome</keyword>
<dbReference type="PANTHER" id="PTHR20882">
    <property type="entry name" value="CYTOPLASMIC TRNA 2-THIOLATION PROTEIN 2"/>
    <property type="match status" value="1"/>
</dbReference>
<dbReference type="GO" id="GO:0000049">
    <property type="term" value="F:tRNA binding"/>
    <property type="evidence" value="ECO:0007669"/>
    <property type="project" value="InterPro"/>
</dbReference>
<dbReference type="InterPro" id="IPR019407">
    <property type="entry name" value="CTU2"/>
</dbReference>
<dbReference type="GO" id="GO:0005829">
    <property type="term" value="C:cytosol"/>
    <property type="evidence" value="ECO:0007669"/>
    <property type="project" value="TreeGrafter"/>
</dbReference>
<accession>A0A9W8CRN6</accession>
<keyword evidence="2 3" id="KW-0819">tRNA processing</keyword>
<gene>
    <name evidence="3 4" type="primary">CTU2</name>
    <name evidence="3" type="synonym">NCS2</name>
    <name evidence="4" type="ORF">LPJ53_004157</name>
</gene>
<dbReference type="InterPro" id="IPR014729">
    <property type="entry name" value="Rossmann-like_a/b/a_fold"/>
</dbReference>
<evidence type="ECO:0000256" key="2">
    <source>
        <dbReference type="ARBA" id="ARBA00022694"/>
    </source>
</evidence>
<evidence type="ECO:0000313" key="5">
    <source>
        <dbReference type="Proteomes" id="UP001149813"/>
    </source>
</evidence>
<dbReference type="HAMAP" id="MF_03054">
    <property type="entry name" value="CTU2"/>
    <property type="match status" value="1"/>
</dbReference>
<organism evidence="4 5">
    <name type="scientific">Coemansia erecta</name>
    <dbReference type="NCBI Taxonomy" id="147472"/>
    <lineage>
        <taxon>Eukaryota</taxon>
        <taxon>Fungi</taxon>
        <taxon>Fungi incertae sedis</taxon>
        <taxon>Zoopagomycota</taxon>
        <taxon>Kickxellomycotina</taxon>
        <taxon>Kickxellomycetes</taxon>
        <taxon>Kickxellales</taxon>
        <taxon>Kickxellaceae</taxon>
        <taxon>Coemansia</taxon>
    </lineage>
</organism>
<comment type="pathway">
    <text evidence="3">tRNA modification; 5-methoxycarbonylmethyl-2-thiouridine-tRNA biosynthesis.</text>
</comment>